<accession>A0ABC8SCP4</accession>
<dbReference type="Proteomes" id="UP001642360">
    <property type="component" value="Unassembled WGS sequence"/>
</dbReference>
<organism evidence="2 3">
    <name type="scientific">Ilex paraguariensis</name>
    <name type="common">yerba mate</name>
    <dbReference type="NCBI Taxonomy" id="185542"/>
    <lineage>
        <taxon>Eukaryota</taxon>
        <taxon>Viridiplantae</taxon>
        <taxon>Streptophyta</taxon>
        <taxon>Embryophyta</taxon>
        <taxon>Tracheophyta</taxon>
        <taxon>Spermatophyta</taxon>
        <taxon>Magnoliopsida</taxon>
        <taxon>eudicotyledons</taxon>
        <taxon>Gunneridae</taxon>
        <taxon>Pentapetalae</taxon>
        <taxon>asterids</taxon>
        <taxon>campanulids</taxon>
        <taxon>Aquifoliales</taxon>
        <taxon>Aquifoliaceae</taxon>
        <taxon>Ilex</taxon>
    </lineage>
</organism>
<sequence length="62" mass="6872">YGKPQVPKRGNDSGIGGNGNGGDEEEALTYLKKVNGVFHDHIFLDVIKDFKAKRYIMCPYLG</sequence>
<feature type="non-terminal residue" evidence="2">
    <location>
        <position position="1"/>
    </location>
</feature>
<evidence type="ECO:0000313" key="3">
    <source>
        <dbReference type="Proteomes" id="UP001642360"/>
    </source>
</evidence>
<comment type="caution">
    <text evidence="2">The sequence shown here is derived from an EMBL/GenBank/DDBJ whole genome shotgun (WGS) entry which is preliminary data.</text>
</comment>
<dbReference type="AlphaFoldDB" id="A0ABC8SCP4"/>
<evidence type="ECO:0000313" key="2">
    <source>
        <dbReference type="EMBL" id="CAK9154966.1"/>
    </source>
</evidence>
<keyword evidence="3" id="KW-1185">Reference proteome</keyword>
<reference evidence="2 3" key="1">
    <citation type="submission" date="2024-02" db="EMBL/GenBank/DDBJ databases">
        <authorList>
            <person name="Vignale AGUSTIN F."/>
            <person name="Sosa J E."/>
            <person name="Modenutti C."/>
        </authorList>
    </citation>
    <scope>NUCLEOTIDE SEQUENCE [LARGE SCALE GENOMIC DNA]</scope>
</reference>
<proteinExistence type="predicted"/>
<protein>
    <submittedName>
        <fullName evidence="2">Uncharacterized protein</fullName>
    </submittedName>
</protein>
<gene>
    <name evidence="2" type="ORF">ILEXP_LOCUS23337</name>
</gene>
<dbReference type="EMBL" id="CAUOFW020002613">
    <property type="protein sequence ID" value="CAK9154966.1"/>
    <property type="molecule type" value="Genomic_DNA"/>
</dbReference>
<feature type="region of interest" description="Disordered" evidence="1">
    <location>
        <begin position="1"/>
        <end position="21"/>
    </location>
</feature>
<name>A0ABC8SCP4_9AQUA</name>
<evidence type="ECO:0000256" key="1">
    <source>
        <dbReference type="SAM" id="MobiDB-lite"/>
    </source>
</evidence>